<evidence type="ECO:0000256" key="2">
    <source>
        <dbReference type="SAM" id="SignalP"/>
    </source>
</evidence>
<feature type="signal peptide" evidence="2">
    <location>
        <begin position="1"/>
        <end position="19"/>
    </location>
</feature>
<protein>
    <submittedName>
        <fullName evidence="3">Uncharacterized protein</fullName>
    </submittedName>
</protein>
<dbReference type="AlphaFoldDB" id="A0AAW1DE77"/>
<organism evidence="3 4">
    <name type="scientific">Rhynocoris fuscipes</name>
    <dbReference type="NCBI Taxonomy" id="488301"/>
    <lineage>
        <taxon>Eukaryota</taxon>
        <taxon>Metazoa</taxon>
        <taxon>Ecdysozoa</taxon>
        <taxon>Arthropoda</taxon>
        <taxon>Hexapoda</taxon>
        <taxon>Insecta</taxon>
        <taxon>Pterygota</taxon>
        <taxon>Neoptera</taxon>
        <taxon>Paraneoptera</taxon>
        <taxon>Hemiptera</taxon>
        <taxon>Heteroptera</taxon>
        <taxon>Panheteroptera</taxon>
        <taxon>Cimicomorpha</taxon>
        <taxon>Reduviidae</taxon>
        <taxon>Harpactorinae</taxon>
        <taxon>Harpactorini</taxon>
        <taxon>Rhynocoris</taxon>
    </lineage>
</organism>
<reference evidence="3 4" key="1">
    <citation type="submission" date="2022-12" db="EMBL/GenBank/DDBJ databases">
        <title>Chromosome-level genome assembly of true bugs.</title>
        <authorList>
            <person name="Ma L."/>
            <person name="Li H."/>
        </authorList>
    </citation>
    <scope>NUCLEOTIDE SEQUENCE [LARGE SCALE GENOMIC DNA]</scope>
    <source>
        <strain evidence="3">Lab_2022b</strain>
    </source>
</reference>
<keyword evidence="1" id="KW-1133">Transmembrane helix</keyword>
<sequence>MSTAGGLTLLLAILTAAASACPACLARSQLRSVSLASIKEQILNKLGLSQPPNMTGRQFPKIPPVDQILDEYSMQSDQPGGEESDDYTATIEKVIAFAQPRKSILFISFLLLFLFIYFIFFY</sequence>
<dbReference type="Gene3D" id="2.60.120.970">
    <property type="match status" value="1"/>
</dbReference>
<evidence type="ECO:0000256" key="1">
    <source>
        <dbReference type="SAM" id="Phobius"/>
    </source>
</evidence>
<gene>
    <name evidence="3" type="ORF">O3M35_007792</name>
</gene>
<name>A0AAW1DE77_9HEMI</name>
<proteinExistence type="predicted"/>
<keyword evidence="1" id="KW-0812">Transmembrane</keyword>
<evidence type="ECO:0000313" key="3">
    <source>
        <dbReference type="EMBL" id="KAK9508045.1"/>
    </source>
</evidence>
<accession>A0AAW1DE77</accession>
<evidence type="ECO:0000313" key="4">
    <source>
        <dbReference type="Proteomes" id="UP001461498"/>
    </source>
</evidence>
<dbReference type="Proteomes" id="UP001461498">
    <property type="component" value="Unassembled WGS sequence"/>
</dbReference>
<keyword evidence="2" id="KW-0732">Signal</keyword>
<feature type="chain" id="PRO_5043676721" evidence="2">
    <location>
        <begin position="20"/>
        <end position="122"/>
    </location>
</feature>
<keyword evidence="4" id="KW-1185">Reference proteome</keyword>
<dbReference type="EMBL" id="JAPXFL010000004">
    <property type="protein sequence ID" value="KAK9508045.1"/>
    <property type="molecule type" value="Genomic_DNA"/>
</dbReference>
<feature type="transmembrane region" description="Helical" evidence="1">
    <location>
        <begin position="103"/>
        <end position="121"/>
    </location>
</feature>
<keyword evidence="1" id="KW-0472">Membrane</keyword>
<comment type="caution">
    <text evidence="3">The sequence shown here is derived from an EMBL/GenBank/DDBJ whole genome shotgun (WGS) entry which is preliminary data.</text>
</comment>